<keyword evidence="5" id="KW-1185">Reference proteome</keyword>
<accession>A0A9X2CWG6</accession>
<dbReference type="Proteomes" id="UP001139150">
    <property type="component" value="Unassembled WGS sequence"/>
</dbReference>
<dbReference type="AlphaFoldDB" id="A0A9X2CWG6"/>
<keyword evidence="1" id="KW-0560">Oxidoreductase</keyword>
<dbReference type="Pfam" id="PF22725">
    <property type="entry name" value="GFO_IDH_MocA_C3"/>
    <property type="match status" value="1"/>
</dbReference>
<dbReference type="Gene3D" id="3.40.50.720">
    <property type="entry name" value="NAD(P)-binding Rossmann-like Domain"/>
    <property type="match status" value="1"/>
</dbReference>
<dbReference type="SUPFAM" id="SSF55347">
    <property type="entry name" value="Glyceraldehyde-3-phosphate dehydrogenase-like, C-terminal domain"/>
    <property type="match status" value="1"/>
</dbReference>
<evidence type="ECO:0000256" key="1">
    <source>
        <dbReference type="ARBA" id="ARBA00023002"/>
    </source>
</evidence>
<dbReference type="PANTHER" id="PTHR43818:SF11">
    <property type="entry name" value="BCDNA.GH03377"/>
    <property type="match status" value="1"/>
</dbReference>
<dbReference type="Pfam" id="PF01408">
    <property type="entry name" value="GFO_IDH_MocA"/>
    <property type="match status" value="1"/>
</dbReference>
<evidence type="ECO:0000259" key="2">
    <source>
        <dbReference type="Pfam" id="PF01408"/>
    </source>
</evidence>
<evidence type="ECO:0000259" key="3">
    <source>
        <dbReference type="Pfam" id="PF22725"/>
    </source>
</evidence>
<dbReference type="GO" id="GO:0000166">
    <property type="term" value="F:nucleotide binding"/>
    <property type="evidence" value="ECO:0007669"/>
    <property type="project" value="InterPro"/>
</dbReference>
<dbReference type="InterPro" id="IPR000683">
    <property type="entry name" value="Gfo/Idh/MocA-like_OxRdtase_N"/>
</dbReference>
<dbReference type="Gene3D" id="3.30.360.10">
    <property type="entry name" value="Dihydrodipicolinate Reductase, domain 2"/>
    <property type="match status" value="1"/>
</dbReference>
<reference evidence="4" key="1">
    <citation type="submission" date="2022-02" db="EMBL/GenBank/DDBJ databases">
        <title>Halalkalibacter sp. nov. isolated from Lonar Lake, India.</title>
        <authorList>
            <person name="Joshi A."/>
            <person name="Thite S."/>
            <person name="Lodha T."/>
        </authorList>
    </citation>
    <scope>NUCLEOTIDE SEQUENCE</scope>
    <source>
        <strain evidence="4">MEB205</strain>
    </source>
</reference>
<dbReference type="InterPro" id="IPR050463">
    <property type="entry name" value="Gfo/Idh/MocA_oxidrdct_glycsds"/>
</dbReference>
<dbReference type="EMBL" id="JAKRYL010000030">
    <property type="protein sequence ID" value="MCL7749506.1"/>
    <property type="molecule type" value="Genomic_DNA"/>
</dbReference>
<dbReference type="PANTHER" id="PTHR43818">
    <property type="entry name" value="BCDNA.GH03377"/>
    <property type="match status" value="1"/>
</dbReference>
<name>A0A9X2CWG6_9BACI</name>
<dbReference type="SUPFAM" id="SSF51735">
    <property type="entry name" value="NAD(P)-binding Rossmann-fold domains"/>
    <property type="match status" value="1"/>
</dbReference>
<feature type="domain" description="GFO/IDH/MocA-like oxidoreductase" evidence="3">
    <location>
        <begin position="131"/>
        <end position="264"/>
    </location>
</feature>
<comment type="caution">
    <text evidence="4">The sequence shown here is derived from an EMBL/GenBank/DDBJ whole genome shotgun (WGS) entry which is preliminary data.</text>
</comment>
<evidence type="ECO:0000313" key="5">
    <source>
        <dbReference type="Proteomes" id="UP001139150"/>
    </source>
</evidence>
<organism evidence="4 5">
    <name type="scientific">Halalkalibacter alkaliphilus</name>
    <dbReference type="NCBI Taxonomy" id="2917993"/>
    <lineage>
        <taxon>Bacteria</taxon>
        <taxon>Bacillati</taxon>
        <taxon>Bacillota</taxon>
        <taxon>Bacilli</taxon>
        <taxon>Bacillales</taxon>
        <taxon>Bacillaceae</taxon>
        <taxon>Halalkalibacter</taxon>
    </lineage>
</organism>
<protein>
    <submittedName>
        <fullName evidence="4">Gfo/Idh/MocA family oxidoreductase</fullName>
    </submittedName>
</protein>
<proteinExistence type="predicted"/>
<evidence type="ECO:0000313" key="4">
    <source>
        <dbReference type="EMBL" id="MCL7749506.1"/>
    </source>
</evidence>
<dbReference type="InterPro" id="IPR055170">
    <property type="entry name" value="GFO_IDH_MocA-like_dom"/>
</dbReference>
<gene>
    <name evidence="4" type="ORF">MF646_20515</name>
</gene>
<sequence length="384" mass="42184">MKPFKVGLLGCGDISDIYFQVCETLDIIEITACASRNIENANRKAEEYNIPKACTIDELIADPDLDIILNLTIPEVHAEYNLAALEAGKHVYTEKPLASNLEDAKKIIELAKEKGLRVGCAPDTFLGGRLQTARKVMDEGLIGEIVGASAFVGHRGPELFHPNPDFFYKPGGGPLLDIGPYYMTALISLLGPISSCCGYARRTFEERAVHTESRLGETIDVEVPTHISGNFQFENGAVATIMASFDVWDSELPRMEVYGSKGTLLIPDVDPLDGPNLFGGPLLVRTNETSRWRTLPRSESPKTWEEVQVTHGFNEDSRGLGLADMAYAIRDHRPERASAEMAYHSLEAMIGLLESSSKGKFYTLTSTCERPSPLPVNFPSSEKS</sequence>
<dbReference type="GO" id="GO:0016491">
    <property type="term" value="F:oxidoreductase activity"/>
    <property type="evidence" value="ECO:0007669"/>
    <property type="project" value="UniProtKB-KW"/>
</dbReference>
<feature type="domain" description="Gfo/Idh/MocA-like oxidoreductase N-terminal" evidence="2">
    <location>
        <begin position="4"/>
        <end position="119"/>
    </location>
</feature>
<dbReference type="RefSeq" id="WP_250098366.1">
    <property type="nucleotide sequence ID" value="NZ_JAKRYL010000030.1"/>
</dbReference>
<dbReference type="InterPro" id="IPR036291">
    <property type="entry name" value="NAD(P)-bd_dom_sf"/>
</dbReference>